<evidence type="ECO:0000313" key="2">
    <source>
        <dbReference type="EnsemblFungi" id="FOXG_09328P0"/>
    </source>
</evidence>
<keyword evidence="1" id="KW-0472">Membrane</keyword>
<protein>
    <submittedName>
        <fullName evidence="2">Uncharacterized protein</fullName>
    </submittedName>
</protein>
<reference evidence="2" key="2">
    <citation type="submission" date="2025-08" db="UniProtKB">
        <authorList>
            <consortium name="EnsemblFungi"/>
        </authorList>
    </citation>
    <scope>IDENTIFICATION</scope>
    <source>
        <strain evidence="2">4287 / CBS 123668 / FGSC 9935 / NRRL 34936</strain>
    </source>
</reference>
<feature type="transmembrane region" description="Helical" evidence="1">
    <location>
        <begin position="20"/>
        <end position="42"/>
    </location>
</feature>
<feature type="transmembrane region" description="Helical" evidence="1">
    <location>
        <begin position="127"/>
        <end position="147"/>
    </location>
</feature>
<proteinExistence type="predicted"/>
<evidence type="ECO:0000313" key="3">
    <source>
        <dbReference type="Proteomes" id="UP000002489"/>
    </source>
</evidence>
<feature type="transmembrane region" description="Helical" evidence="1">
    <location>
        <begin position="167"/>
        <end position="188"/>
    </location>
</feature>
<dbReference type="Proteomes" id="UP000002489">
    <property type="component" value="Unassembled WGS sequence"/>
</dbReference>
<reference evidence="3" key="1">
    <citation type="journal article" date="2012" name="Mol. Plant Microbe Interact.">
        <title>A highly conserved effector in Fusarium oxysporum is required for full virulence on Arabidopsis.</title>
        <authorList>
            <person name="Thatcher L.F."/>
            <person name="Gardiner D.M."/>
            <person name="Kazan K."/>
            <person name="Manners J."/>
        </authorList>
    </citation>
    <scope>NUCLEOTIDE SEQUENCE [LARGE SCALE GENOMIC DNA]</scope>
    <source>
        <strain evidence="3">Fo5176</strain>
    </source>
</reference>
<dbReference type="AlphaFoldDB" id="A0A0D2XZA2"/>
<organism evidence="2 3">
    <name type="scientific">Fusarium oxysporum (strain Fo5176)</name>
    <name type="common">Fusarium vascular wilt</name>
    <dbReference type="NCBI Taxonomy" id="660025"/>
    <lineage>
        <taxon>Eukaryota</taxon>
        <taxon>Fungi</taxon>
        <taxon>Dikarya</taxon>
        <taxon>Ascomycota</taxon>
        <taxon>Pezizomycotina</taxon>
        <taxon>Sordariomycetes</taxon>
        <taxon>Hypocreomycetidae</taxon>
        <taxon>Hypocreales</taxon>
        <taxon>Nectriaceae</taxon>
        <taxon>Fusarium</taxon>
        <taxon>Fusarium oxysporum species complex</taxon>
    </lineage>
</organism>
<keyword evidence="1" id="KW-1133">Transmembrane helix</keyword>
<evidence type="ECO:0000256" key="1">
    <source>
        <dbReference type="SAM" id="Phobius"/>
    </source>
</evidence>
<sequence length="210" mass="23570">MMNQPKGAGRAGGTILQAFLFLFTITNFFTLILNAATAGLYWDKQWGYIKALLVQGVYDEDYLSTAGSPDVFYTDVTSFEPGKFMKDSVRPYLLLAVVAGITWVIASIALLFLFTKIRHFNHRVARYVFRVIGVATFVFLVIFYLTWAHTYNFDFPFTLDWPLGKAAVIMAHINLLLGIFVTLLAAVLDTPKDWADHAPTGPNGRRTSQV</sequence>
<dbReference type="EnsemblFungi" id="FOXG_09328T0">
    <property type="protein sequence ID" value="FOXG_09328P0"/>
    <property type="gene ID" value="FOXG_09328"/>
</dbReference>
<name>A0A0D2XZA2_FUSOF</name>
<keyword evidence="1" id="KW-0812">Transmembrane</keyword>
<feature type="transmembrane region" description="Helical" evidence="1">
    <location>
        <begin position="92"/>
        <end position="115"/>
    </location>
</feature>
<accession>A0A0D2XZA2</accession>